<keyword evidence="2" id="KW-1185">Reference proteome</keyword>
<organism evidence="1 2">
    <name type="scientific">Micromonospora halophytica</name>
    <dbReference type="NCBI Taxonomy" id="47864"/>
    <lineage>
        <taxon>Bacteria</taxon>
        <taxon>Bacillati</taxon>
        <taxon>Actinomycetota</taxon>
        <taxon>Actinomycetes</taxon>
        <taxon>Micromonosporales</taxon>
        <taxon>Micromonosporaceae</taxon>
        <taxon>Micromonospora</taxon>
    </lineage>
</organism>
<protein>
    <submittedName>
        <fullName evidence="1">Uncharacterized protein</fullName>
    </submittedName>
</protein>
<name>A0A1C5J0C1_9ACTN</name>
<evidence type="ECO:0000313" key="1">
    <source>
        <dbReference type="EMBL" id="SCG64030.1"/>
    </source>
</evidence>
<sequence length="83" mass="9094">MTEAVFIPDGIQQDISRTPRQMPPQVDGEHLFTIEQHSRVTNLNPEDGTFLLDAENLIAVIGPQCYWCLATTDDGTPCPGLPG</sequence>
<proteinExistence type="predicted"/>
<gene>
    <name evidence="1" type="ORF">GA0070560_11979</name>
</gene>
<dbReference type="Proteomes" id="UP000199408">
    <property type="component" value="Unassembled WGS sequence"/>
</dbReference>
<accession>A0A1C5J0C1</accession>
<dbReference type="RefSeq" id="WP_091300889.1">
    <property type="nucleotide sequence ID" value="NZ_FMDN01000019.1"/>
</dbReference>
<dbReference type="STRING" id="47864.GA0070560_11979"/>
<dbReference type="EMBL" id="FMDN01000019">
    <property type="protein sequence ID" value="SCG64030.1"/>
    <property type="molecule type" value="Genomic_DNA"/>
</dbReference>
<reference evidence="2" key="1">
    <citation type="submission" date="2016-06" db="EMBL/GenBank/DDBJ databases">
        <authorList>
            <person name="Varghese N."/>
        </authorList>
    </citation>
    <scope>NUCLEOTIDE SEQUENCE [LARGE SCALE GENOMIC DNA]</scope>
    <source>
        <strain evidence="2">DSM 43171</strain>
    </source>
</reference>
<dbReference type="OrthoDB" id="9961959at2"/>
<evidence type="ECO:0000313" key="2">
    <source>
        <dbReference type="Proteomes" id="UP000199408"/>
    </source>
</evidence>
<dbReference type="AlphaFoldDB" id="A0A1C5J0C1"/>